<dbReference type="RefSeq" id="XP_021841714.1">
    <property type="nucleotide sequence ID" value="XM_021986022.2"/>
</dbReference>
<reference evidence="4" key="2">
    <citation type="submission" date="2025-08" db="UniProtKB">
        <authorList>
            <consortium name="RefSeq"/>
        </authorList>
    </citation>
    <scope>IDENTIFICATION</scope>
    <source>
        <tissue evidence="4">Leaf</tissue>
    </source>
</reference>
<dbReference type="Gene3D" id="2.30.29.30">
    <property type="entry name" value="Pleckstrin-homology domain (PH domain)/Phosphotyrosine-binding domain (PTB)"/>
    <property type="match status" value="1"/>
</dbReference>
<feature type="domain" description="GRAM" evidence="2">
    <location>
        <begin position="86"/>
        <end position="165"/>
    </location>
</feature>
<dbReference type="AlphaFoldDB" id="A0A9R0I560"/>
<sequence length="210" mass="23276">MDAANAYNSAKCMLIGDHVLRNGLTNNQNNPMKLLMAPSSHIVDGCSNAKISNKGKKESVISAMNKLAKGKLSLGAKILQLGGVEKVFRRVFELTEGEQLLKASECSLFTTAGPLTGRLFISTEKIAFCSDKAIAKYSSPSGETVRYHYKVVIPLKKMKKANKAEDLKKASKKYLQVVTDDDFEFWFVGFLNYKKTFRILHQALSCCEPL</sequence>
<organism evidence="3 4">
    <name type="scientific">Spinacia oleracea</name>
    <name type="common">Spinach</name>
    <dbReference type="NCBI Taxonomy" id="3562"/>
    <lineage>
        <taxon>Eukaryota</taxon>
        <taxon>Viridiplantae</taxon>
        <taxon>Streptophyta</taxon>
        <taxon>Embryophyta</taxon>
        <taxon>Tracheophyta</taxon>
        <taxon>Spermatophyta</taxon>
        <taxon>Magnoliopsida</taxon>
        <taxon>eudicotyledons</taxon>
        <taxon>Gunneridae</taxon>
        <taxon>Pentapetalae</taxon>
        <taxon>Caryophyllales</taxon>
        <taxon>Chenopodiaceae</taxon>
        <taxon>Chenopodioideae</taxon>
        <taxon>Anserineae</taxon>
        <taxon>Spinacia</taxon>
    </lineage>
</organism>
<dbReference type="InterPro" id="IPR011993">
    <property type="entry name" value="PH-like_dom_sf"/>
</dbReference>
<dbReference type="InterPro" id="IPR004182">
    <property type="entry name" value="GRAM"/>
</dbReference>
<dbReference type="OrthoDB" id="1736712at2759"/>
<protein>
    <submittedName>
        <fullName evidence="4">GEM-like protein 4</fullName>
    </submittedName>
</protein>
<gene>
    <name evidence="4" type="primary">LOC110781977</name>
</gene>
<proteinExistence type="inferred from homology"/>
<dbReference type="KEGG" id="soe:110781977"/>
<dbReference type="InterPro" id="IPR037848">
    <property type="entry name" value="GEM-like"/>
</dbReference>
<comment type="similarity">
    <text evidence="1">Belongs to the GEM family.</text>
</comment>
<evidence type="ECO:0000313" key="4">
    <source>
        <dbReference type="RefSeq" id="XP_021841714.1"/>
    </source>
</evidence>
<reference evidence="3" key="1">
    <citation type="journal article" date="2021" name="Nat. Commun.">
        <title>Genomic analyses provide insights into spinach domestication and the genetic basis of agronomic traits.</title>
        <authorList>
            <person name="Cai X."/>
            <person name="Sun X."/>
            <person name="Xu C."/>
            <person name="Sun H."/>
            <person name="Wang X."/>
            <person name="Ge C."/>
            <person name="Zhang Z."/>
            <person name="Wang Q."/>
            <person name="Fei Z."/>
            <person name="Jiao C."/>
            <person name="Wang Q."/>
        </authorList>
    </citation>
    <scope>NUCLEOTIDE SEQUENCE [LARGE SCALE GENOMIC DNA]</scope>
    <source>
        <strain evidence="3">cv. Varoflay</strain>
    </source>
</reference>
<dbReference type="GeneID" id="110781977"/>
<dbReference type="Proteomes" id="UP000813463">
    <property type="component" value="Chromosome 2"/>
</dbReference>
<dbReference type="PANTHER" id="PTHR31969">
    <property type="entry name" value="GEM-LIKE PROTEIN 2"/>
    <property type="match status" value="1"/>
</dbReference>
<dbReference type="Pfam" id="PF02893">
    <property type="entry name" value="GRAM"/>
    <property type="match status" value="1"/>
</dbReference>
<evidence type="ECO:0000259" key="2">
    <source>
        <dbReference type="SMART" id="SM00568"/>
    </source>
</evidence>
<evidence type="ECO:0000313" key="3">
    <source>
        <dbReference type="Proteomes" id="UP000813463"/>
    </source>
</evidence>
<dbReference type="SMART" id="SM00568">
    <property type="entry name" value="GRAM"/>
    <property type="match status" value="1"/>
</dbReference>
<keyword evidence="3" id="KW-1185">Reference proteome</keyword>
<evidence type="ECO:0000256" key="1">
    <source>
        <dbReference type="ARBA" id="ARBA00009414"/>
    </source>
</evidence>
<name>A0A9R0I560_SPIOL</name>
<accession>A0A9R0I560</accession>